<sequence length="117" mass="12886">MSEVKRHSVTGYGRQDINYNDPEGEFVYYEDYAALQQKMDALVGGFEEAIRHKDRLAVELDAANEKLSRYSMSAGQADQFAAEAKSVRIALGFAEDAQDVAPIDLLEKIAGLRAGAK</sequence>
<evidence type="ECO:0000313" key="3">
    <source>
        <dbReference type="Proteomes" id="UP000005050"/>
    </source>
</evidence>
<dbReference type="RefSeq" id="WP_006117558.1">
    <property type="nucleotide sequence ID" value="NZ_AHIE01000001.1"/>
</dbReference>
<reference evidence="1 4" key="3">
    <citation type="submission" date="2016-10" db="EMBL/GenBank/DDBJ databases">
        <title>Complete Genome Assembly of Pantoea stewartii subsp. stewartii DC283, a Corn Pathogen.</title>
        <authorList>
            <person name="Duong D.A."/>
            <person name="Stevens A.M."/>
            <person name="Jensen R.V."/>
        </authorList>
    </citation>
    <scope>NUCLEOTIDE SEQUENCE [LARGE SCALE GENOMIC DNA]</scope>
    <source>
        <strain evidence="1 4">DC283</strain>
    </source>
</reference>
<dbReference type="KEGG" id="pstw:DSJ_05575"/>
<accession>H3R868</accession>
<dbReference type="Proteomes" id="UP000192380">
    <property type="component" value="Chromosome"/>
</dbReference>
<dbReference type="PATRIC" id="fig|660596.6.peg.12"/>
<reference evidence="2 3" key="1">
    <citation type="journal article" date="2012" name="Mol. Microbiol.">
        <title>The genetic and structural basis of two distinct terminal side branch residues in stewartan and amylovoran exopolysaccharides and their potential role in host adaptation.</title>
        <authorList>
            <person name="Wang X."/>
            <person name="Yang F."/>
            <person name="von Bodman S.B."/>
        </authorList>
    </citation>
    <scope>NUCLEOTIDE SEQUENCE [LARGE SCALE GENOMIC DNA]</scope>
    <source>
        <strain evidence="2 3">DC283</strain>
    </source>
</reference>
<evidence type="ECO:0000313" key="1">
    <source>
        <dbReference type="EMBL" id="ARF48855.1"/>
    </source>
</evidence>
<dbReference type="STRING" id="660596.DSJ_05575"/>
<dbReference type="EMBL" id="AHIE01000001">
    <property type="protein sequence ID" value="EHU02204.1"/>
    <property type="molecule type" value="Genomic_DNA"/>
</dbReference>
<organism evidence="2 3">
    <name type="scientific">Pantoea stewartii subsp. stewartii DC283</name>
    <dbReference type="NCBI Taxonomy" id="660596"/>
    <lineage>
        <taxon>Bacteria</taxon>
        <taxon>Pseudomonadati</taxon>
        <taxon>Pseudomonadota</taxon>
        <taxon>Gammaproteobacteria</taxon>
        <taxon>Enterobacterales</taxon>
        <taxon>Erwiniaceae</taxon>
        <taxon>Pantoea</taxon>
    </lineage>
</organism>
<evidence type="ECO:0000313" key="4">
    <source>
        <dbReference type="Proteomes" id="UP000192380"/>
    </source>
</evidence>
<dbReference type="Proteomes" id="UP000005050">
    <property type="component" value="Unassembled WGS sequence"/>
</dbReference>
<name>H3R868_PANSE</name>
<dbReference type="OrthoDB" id="7031589at2"/>
<dbReference type="AlphaFoldDB" id="H3R868"/>
<reference evidence="2" key="2">
    <citation type="submission" date="2012-01" db="EMBL/GenBank/DDBJ databases">
        <authorList>
            <person name="Biehl B.S."/>
            <person name="Ding Y."/>
            <person name="Dugan-Rocha S.P."/>
            <person name="Gibbs R.A."/>
            <person name="Glasner J.D."/>
            <person name="Kovar C."/>
            <person name="Muzny D.M."/>
            <person name="Neeno-Eckwall E.C."/>
            <person name="Perna N.T."/>
            <person name="Qin X."/>
            <person name="von Bodman S.B."/>
            <person name="Weinstock G.M."/>
        </authorList>
    </citation>
    <scope>NUCLEOTIDE SEQUENCE</scope>
    <source>
        <strain evidence="2">DC283</strain>
    </source>
</reference>
<keyword evidence="4" id="KW-1185">Reference proteome</keyword>
<protein>
    <submittedName>
        <fullName evidence="2">Uncharacterized protein</fullName>
    </submittedName>
</protein>
<dbReference type="EMBL" id="CP017581">
    <property type="protein sequence ID" value="ARF48855.1"/>
    <property type="molecule type" value="Genomic_DNA"/>
</dbReference>
<evidence type="ECO:0000313" key="2">
    <source>
        <dbReference type="EMBL" id="EHU02204.1"/>
    </source>
</evidence>
<proteinExistence type="predicted"/>
<gene>
    <name evidence="2" type="ORF">CKS_5024</name>
    <name evidence="1" type="ORF">DSJ_05575</name>
</gene>